<keyword evidence="4" id="KW-1185">Reference proteome</keyword>
<evidence type="ECO:0000313" key="4">
    <source>
        <dbReference type="Proteomes" id="UP000008722"/>
    </source>
</evidence>
<comment type="similarity">
    <text evidence="1">Belongs to the UPF0213 family.</text>
</comment>
<dbReference type="InterPro" id="IPR035901">
    <property type="entry name" value="GIY-YIG_endonuc_sf"/>
</dbReference>
<dbReference type="Proteomes" id="UP000008722">
    <property type="component" value="Chromosome"/>
</dbReference>
<dbReference type="HOGENOM" id="CLU_135650_3_1_0"/>
<dbReference type="KEGG" id="opr:Ocepr_1446"/>
<evidence type="ECO:0000256" key="1">
    <source>
        <dbReference type="ARBA" id="ARBA00007435"/>
    </source>
</evidence>
<proteinExistence type="inferred from homology"/>
<dbReference type="Gene3D" id="3.40.1440.10">
    <property type="entry name" value="GIY-YIG endonuclease"/>
    <property type="match status" value="1"/>
</dbReference>
<gene>
    <name evidence="3" type="ordered locus">Ocepr_1446</name>
</gene>
<dbReference type="OrthoDB" id="9807770at2"/>
<reference evidence="3 4" key="2">
    <citation type="journal article" date="2011" name="Stand. Genomic Sci.">
        <title>Complete genome sequence of Oceanithermus profundus type strain (506).</title>
        <authorList>
            <person name="Pati A."/>
            <person name="Zhang X."/>
            <person name="Lapidus A."/>
            <person name="Nolan M."/>
            <person name="Lucas S."/>
            <person name="Del Rio T.G."/>
            <person name="Tice H."/>
            <person name="Cheng J.F."/>
            <person name="Tapia R."/>
            <person name="Han C."/>
            <person name="Goodwin L."/>
            <person name="Pitluck S."/>
            <person name="Liolios K."/>
            <person name="Pagani I."/>
            <person name="Ivanova N."/>
            <person name="Mavromatis K."/>
            <person name="Chen A."/>
            <person name="Palaniappan K."/>
            <person name="Hauser L."/>
            <person name="Jeffries C.D."/>
            <person name="Brambilla E.M."/>
            <person name="Rohl A."/>
            <person name="Mwirichia R."/>
            <person name="Rohde M."/>
            <person name="Tindall B.J."/>
            <person name="Sikorski J."/>
            <person name="Wirth R."/>
            <person name="Goker M."/>
            <person name="Woyke T."/>
            <person name="Detter J.C."/>
            <person name="Bristow J."/>
            <person name="Eisen J.A."/>
            <person name="Markowitz V."/>
            <person name="Hugenholtz P."/>
            <person name="Kyrpides N.C."/>
            <person name="Klenk H.P."/>
            <person name="Land M."/>
        </authorList>
    </citation>
    <scope>NUCLEOTIDE SEQUENCE [LARGE SCALE GENOMIC DNA]</scope>
    <source>
        <strain evidence="4">DSM 14977 / NBRC 100410 / VKM B-2274 / 506</strain>
    </source>
</reference>
<dbReference type="STRING" id="670487.Ocepr_1446"/>
<dbReference type="SMART" id="SM00465">
    <property type="entry name" value="GIYc"/>
    <property type="match status" value="1"/>
</dbReference>
<accession>E4U972</accession>
<organism evidence="3 4">
    <name type="scientific">Oceanithermus profundus (strain DSM 14977 / NBRC 100410 / VKM B-2274 / 506)</name>
    <dbReference type="NCBI Taxonomy" id="670487"/>
    <lineage>
        <taxon>Bacteria</taxon>
        <taxon>Thermotogati</taxon>
        <taxon>Deinococcota</taxon>
        <taxon>Deinococci</taxon>
        <taxon>Thermales</taxon>
        <taxon>Thermaceae</taxon>
        <taxon>Oceanithermus</taxon>
    </lineage>
</organism>
<dbReference type="SUPFAM" id="SSF82771">
    <property type="entry name" value="GIY-YIG endonuclease"/>
    <property type="match status" value="1"/>
</dbReference>
<reference evidence="4" key="1">
    <citation type="submission" date="2010-11" db="EMBL/GenBank/DDBJ databases">
        <title>The complete sequence of chromosome of Oceanithermus profundus DSM 14977.</title>
        <authorList>
            <consortium name="US DOE Joint Genome Institute (JGI-PGF)"/>
            <person name="Lucas S."/>
            <person name="Copeland A."/>
            <person name="Lapidus A."/>
            <person name="Bruce D."/>
            <person name="Goodwin L."/>
            <person name="Pitluck S."/>
            <person name="Kyrpides N."/>
            <person name="Mavromatis K."/>
            <person name="Pagani I."/>
            <person name="Ivanova N."/>
            <person name="Zhang X."/>
            <person name="Brettin T."/>
            <person name="Detter J.C."/>
            <person name="Tapia R."/>
            <person name="Han C."/>
            <person name="Land M."/>
            <person name="Hauser L."/>
            <person name="Markowitz V."/>
            <person name="Cheng J.-F."/>
            <person name="Hugenholtz P."/>
            <person name="Woyke T."/>
            <person name="Wu D."/>
            <person name="Tindall B."/>
            <person name="Faehnrich R."/>
            <person name="Brambilla E."/>
            <person name="Klenk H.-P."/>
            <person name="Eisen J.A."/>
        </authorList>
    </citation>
    <scope>NUCLEOTIDE SEQUENCE [LARGE SCALE GENOMIC DNA]</scope>
    <source>
        <strain evidence="4">DSM 14977 / NBRC 100410 / VKM B-2274 / 506</strain>
    </source>
</reference>
<dbReference type="PANTHER" id="PTHR34477:SF5">
    <property type="entry name" value="BSL5627 PROTEIN"/>
    <property type="match status" value="1"/>
</dbReference>
<dbReference type="PROSITE" id="PS50164">
    <property type="entry name" value="GIY_YIG"/>
    <property type="match status" value="1"/>
</dbReference>
<evidence type="ECO:0000313" key="3">
    <source>
        <dbReference type="EMBL" id="ADR36902.1"/>
    </source>
</evidence>
<dbReference type="InterPro" id="IPR050190">
    <property type="entry name" value="UPF0213_domain"/>
</dbReference>
<dbReference type="PANTHER" id="PTHR34477">
    <property type="entry name" value="UPF0213 PROTEIN YHBQ"/>
    <property type="match status" value="1"/>
</dbReference>
<dbReference type="Pfam" id="PF01541">
    <property type="entry name" value="GIY-YIG"/>
    <property type="match status" value="1"/>
</dbReference>
<protein>
    <submittedName>
        <fullName evidence="3">Excinuclease ABC C subunit domain protein</fullName>
    </submittedName>
</protein>
<dbReference type="eggNOG" id="COG2827">
    <property type="taxonomic scope" value="Bacteria"/>
</dbReference>
<evidence type="ECO:0000259" key="2">
    <source>
        <dbReference type="PROSITE" id="PS50164"/>
    </source>
</evidence>
<dbReference type="CDD" id="cd10448">
    <property type="entry name" value="GIY-YIG_unchar_3"/>
    <property type="match status" value="1"/>
</dbReference>
<dbReference type="InterPro" id="IPR000305">
    <property type="entry name" value="GIY-YIG_endonuc"/>
</dbReference>
<sequence>MQPAVYIVANRKNGALYVGVTSDLKRRAWEHRQGLVEGFSKRYGLKRLVYFELHPTMASAIQREKQLKAWKRAWKIDLIQKENPNWNDLFHLLD</sequence>
<dbReference type="RefSeq" id="WP_013458072.1">
    <property type="nucleotide sequence ID" value="NC_014761.1"/>
</dbReference>
<dbReference type="AlphaFoldDB" id="E4U972"/>
<feature type="domain" description="GIY-YIG" evidence="2">
    <location>
        <begin position="1"/>
        <end position="77"/>
    </location>
</feature>
<dbReference type="EMBL" id="CP002361">
    <property type="protein sequence ID" value="ADR36902.1"/>
    <property type="molecule type" value="Genomic_DNA"/>
</dbReference>
<name>E4U972_OCEP5</name>